<dbReference type="GO" id="GO:0003723">
    <property type="term" value="F:RNA binding"/>
    <property type="evidence" value="ECO:0007669"/>
    <property type="project" value="UniProtKB-UniRule"/>
</dbReference>
<evidence type="ECO:0000256" key="1">
    <source>
        <dbReference type="ARBA" id="ARBA00022603"/>
    </source>
</evidence>
<evidence type="ECO:0000256" key="2">
    <source>
        <dbReference type="ARBA" id="ARBA00022679"/>
    </source>
</evidence>
<dbReference type="Proteomes" id="UP000193218">
    <property type="component" value="Unassembled WGS sequence"/>
</dbReference>
<feature type="compositionally biased region" description="Basic residues" evidence="6">
    <location>
        <begin position="515"/>
        <end position="532"/>
    </location>
</feature>
<dbReference type="FunCoup" id="A0A1Y1UMY8">
    <property type="interactions" value="290"/>
</dbReference>
<keyword evidence="2 5" id="KW-0808">Transferase</keyword>
<comment type="caution">
    <text evidence="5">Lacks conserved residue(s) required for the propagation of feature annotation.</text>
</comment>
<protein>
    <submittedName>
        <fullName evidence="8">S-adenosyl-L-methionine-dependent methyltransferase</fullName>
    </submittedName>
</protein>
<evidence type="ECO:0000313" key="8">
    <source>
        <dbReference type="EMBL" id="ORX38495.1"/>
    </source>
</evidence>
<dbReference type="EMBL" id="NBSH01000004">
    <property type="protein sequence ID" value="ORX38495.1"/>
    <property type="molecule type" value="Genomic_DNA"/>
</dbReference>
<keyword evidence="3 5" id="KW-0949">S-adenosyl-L-methionine</keyword>
<dbReference type="GeneID" id="33557166"/>
<evidence type="ECO:0000259" key="7">
    <source>
        <dbReference type="PROSITE" id="PS51686"/>
    </source>
</evidence>
<evidence type="ECO:0000256" key="5">
    <source>
        <dbReference type="PROSITE-ProRule" id="PRU01023"/>
    </source>
</evidence>
<evidence type="ECO:0000256" key="3">
    <source>
        <dbReference type="ARBA" id="ARBA00022691"/>
    </source>
</evidence>
<comment type="similarity">
    <text evidence="5">Belongs to the class I-like SAM-binding methyltransferase superfamily. RsmB/NOP family.</text>
</comment>
<dbReference type="PROSITE" id="PS51686">
    <property type="entry name" value="SAM_MT_RSMB_NOP"/>
    <property type="match status" value="1"/>
</dbReference>
<dbReference type="PRINTS" id="PR02008">
    <property type="entry name" value="RCMTFAMILY"/>
</dbReference>
<dbReference type="RefSeq" id="XP_021872417.1">
    <property type="nucleotide sequence ID" value="XM_022015357.1"/>
</dbReference>
<proteinExistence type="inferred from homology"/>
<feature type="region of interest" description="Disordered" evidence="6">
    <location>
        <begin position="473"/>
        <end position="532"/>
    </location>
</feature>
<dbReference type="AlphaFoldDB" id="A0A1Y1UMY8"/>
<feature type="binding site" evidence="5">
    <location>
        <position position="282"/>
    </location>
    <ligand>
        <name>S-adenosyl-L-methionine</name>
        <dbReference type="ChEBI" id="CHEBI:59789"/>
    </ligand>
</feature>
<accession>A0A1Y1UMY8</accession>
<gene>
    <name evidence="8" type="ORF">BD324DRAFT_621090</name>
</gene>
<feature type="binding site" evidence="5">
    <location>
        <position position="329"/>
    </location>
    <ligand>
        <name>S-adenosyl-L-methionine</name>
        <dbReference type="ChEBI" id="CHEBI:59789"/>
    </ligand>
</feature>
<dbReference type="Pfam" id="PF01189">
    <property type="entry name" value="Methyltr_RsmB-F"/>
    <property type="match status" value="1"/>
</dbReference>
<dbReference type="InterPro" id="IPR048889">
    <property type="entry name" value="NSUN5_RCM1_N"/>
</dbReference>
<feature type="domain" description="SAM-dependent MTase RsmB/NOP-type" evidence="7">
    <location>
        <begin position="161"/>
        <end position="465"/>
    </location>
</feature>
<comment type="caution">
    <text evidence="8">The sequence shown here is derived from an EMBL/GenBank/DDBJ whole genome shotgun (WGS) entry which is preliminary data.</text>
</comment>
<feature type="active site" description="Nucleophile" evidence="5">
    <location>
        <position position="388"/>
    </location>
</feature>
<dbReference type="PANTHER" id="PTHR22807">
    <property type="entry name" value="NOP2 YEAST -RELATED NOL1/NOP2/FMU SUN DOMAIN-CONTAINING"/>
    <property type="match status" value="1"/>
</dbReference>
<dbReference type="SUPFAM" id="SSF53335">
    <property type="entry name" value="S-adenosyl-L-methionine-dependent methyltransferases"/>
    <property type="match status" value="1"/>
</dbReference>
<dbReference type="GO" id="GO:0070475">
    <property type="term" value="P:rRNA base methylation"/>
    <property type="evidence" value="ECO:0007669"/>
    <property type="project" value="TreeGrafter"/>
</dbReference>
<evidence type="ECO:0000256" key="6">
    <source>
        <dbReference type="SAM" id="MobiDB-lite"/>
    </source>
</evidence>
<keyword evidence="1 5" id="KW-0489">Methyltransferase</keyword>
<dbReference type="InterPro" id="IPR001678">
    <property type="entry name" value="MeTrfase_RsmB-F_NOP2_dom"/>
</dbReference>
<dbReference type="InterPro" id="IPR023267">
    <property type="entry name" value="RCMT"/>
</dbReference>
<organism evidence="8 9">
    <name type="scientific">Kockovaella imperatae</name>
    <dbReference type="NCBI Taxonomy" id="4999"/>
    <lineage>
        <taxon>Eukaryota</taxon>
        <taxon>Fungi</taxon>
        <taxon>Dikarya</taxon>
        <taxon>Basidiomycota</taxon>
        <taxon>Agaricomycotina</taxon>
        <taxon>Tremellomycetes</taxon>
        <taxon>Tremellales</taxon>
        <taxon>Cuniculitremaceae</taxon>
        <taxon>Kockovaella</taxon>
    </lineage>
</organism>
<keyword evidence="4 5" id="KW-0694">RNA-binding</keyword>
<keyword evidence="9" id="KW-1185">Reference proteome</keyword>
<name>A0A1Y1UMY8_9TREE</name>
<dbReference type="Pfam" id="PF21153">
    <property type="entry name" value="NSUN5_N"/>
    <property type="match status" value="1"/>
</dbReference>
<feature type="binding site" evidence="5">
    <location>
        <position position="309"/>
    </location>
    <ligand>
        <name>S-adenosyl-L-methionine</name>
        <dbReference type="ChEBI" id="CHEBI:59789"/>
    </ligand>
</feature>
<dbReference type="InterPro" id="IPR049560">
    <property type="entry name" value="MeTrfase_RsmB-F_NOP2_cat"/>
</dbReference>
<dbReference type="GO" id="GO:0005730">
    <property type="term" value="C:nucleolus"/>
    <property type="evidence" value="ECO:0007669"/>
    <property type="project" value="TreeGrafter"/>
</dbReference>
<evidence type="ECO:0000313" key="9">
    <source>
        <dbReference type="Proteomes" id="UP000193218"/>
    </source>
</evidence>
<reference evidence="8 9" key="1">
    <citation type="submission" date="2017-03" db="EMBL/GenBank/DDBJ databases">
        <title>Widespread Adenine N6-methylation of Active Genes in Fungi.</title>
        <authorList>
            <consortium name="DOE Joint Genome Institute"/>
            <person name="Mondo S.J."/>
            <person name="Dannebaum R.O."/>
            <person name="Kuo R.C."/>
            <person name="Louie K.B."/>
            <person name="Bewick A.J."/>
            <person name="Labutti K."/>
            <person name="Haridas S."/>
            <person name="Kuo A."/>
            <person name="Salamov A."/>
            <person name="Ahrendt S.R."/>
            <person name="Lau R."/>
            <person name="Bowen B.P."/>
            <person name="Lipzen A."/>
            <person name="Sullivan W."/>
            <person name="Andreopoulos W.B."/>
            <person name="Clum A."/>
            <person name="Lindquist E."/>
            <person name="Daum C."/>
            <person name="Northen T.R."/>
            <person name="Ramamoorthy G."/>
            <person name="Schmitz R.J."/>
            <person name="Gryganskyi A."/>
            <person name="Culley D."/>
            <person name="Magnuson J."/>
            <person name="James T.Y."/>
            <person name="O'Malley M.A."/>
            <person name="Stajich J.E."/>
            <person name="Spatafora J.W."/>
            <person name="Visel A."/>
            <person name="Grigoriev I.V."/>
        </authorList>
    </citation>
    <scope>NUCLEOTIDE SEQUENCE [LARGE SCALE GENOMIC DNA]</scope>
    <source>
        <strain evidence="8 9">NRRL Y-17943</strain>
    </source>
</reference>
<evidence type="ECO:0000256" key="4">
    <source>
        <dbReference type="ARBA" id="ARBA00022884"/>
    </source>
</evidence>
<feature type="compositionally biased region" description="Acidic residues" evidence="6">
    <location>
        <begin position="479"/>
        <end position="501"/>
    </location>
</feature>
<dbReference type="OrthoDB" id="435282at2759"/>
<dbReference type="PANTHER" id="PTHR22807:SF4">
    <property type="entry name" value="28S RRNA (CYTOSINE-C(5))-METHYLTRANSFERASE"/>
    <property type="match status" value="1"/>
</dbReference>
<dbReference type="InterPro" id="IPR029063">
    <property type="entry name" value="SAM-dependent_MTases_sf"/>
</dbReference>
<dbReference type="STRING" id="4999.A0A1Y1UMY8"/>
<dbReference type="Gene3D" id="3.40.50.150">
    <property type="entry name" value="Vaccinia Virus protein VP39"/>
    <property type="match status" value="1"/>
</dbReference>
<dbReference type="InParanoid" id="A0A1Y1UMY8"/>
<dbReference type="GO" id="GO:0008173">
    <property type="term" value="F:RNA methyltransferase activity"/>
    <property type="evidence" value="ECO:0007669"/>
    <property type="project" value="InterPro"/>
</dbReference>
<sequence length="532" mass="60195">MNFYKSAALALDHLDKYKGSVKGSLGAAGIETSSAQESKRILALVIETLKYRSALEQIIAVTQLRTLEKITFPKKTSPRTPSSQSLILVLLHDLLISPRGRIEASDKWPPRQAIQRHQARLKAELVKLQIREGKSSKEGLARTAKTEGSARYIRWNPNVDLHREDDWSLAALLSYLQTKPSPFKLLNAPVYPVPDGSFFLDPHLPECLLVFPATTSWWQGDKWFESGAVIVQDKSSCFPARVLMGEWDEAEGDCIDATAAPGNKTSHMSALMRGKQQLHAFEKSTQRFKTLQVMLEKAQCLNVDAKNADFLQSDPCSEKYSNVTRILLDPSCSGSGIVNRLDYLVDQETDEADDAKNERLEKLASFQLQMILHAFKFPSVKRIVYSTCSIHPEEDEQVVQRALSSPLARKNSWILAQRSSVLPSWPRRGREEHFNGDADLADGVIRCIPEEDHTNGFFVACFVRGSESVQNQKKRALEEAEDESESEHEYEAEDSKEEEEKEVAPREKTSAQLERRKRKKQKQKQKKRSQEV</sequence>